<gene>
    <name evidence="7 9" type="primary">pgl</name>
    <name evidence="9" type="ORF">GH723_09550</name>
</gene>
<evidence type="ECO:0000313" key="10">
    <source>
        <dbReference type="Proteomes" id="UP000334019"/>
    </source>
</evidence>
<dbReference type="GO" id="GO:0005975">
    <property type="term" value="P:carbohydrate metabolic process"/>
    <property type="evidence" value="ECO:0007669"/>
    <property type="project" value="UniProtKB-UniRule"/>
</dbReference>
<comment type="catalytic activity">
    <reaction evidence="1 7">
        <text>6-phospho-D-glucono-1,5-lactone + H2O = 6-phospho-D-gluconate + H(+)</text>
        <dbReference type="Rhea" id="RHEA:12556"/>
        <dbReference type="ChEBI" id="CHEBI:15377"/>
        <dbReference type="ChEBI" id="CHEBI:15378"/>
        <dbReference type="ChEBI" id="CHEBI:57955"/>
        <dbReference type="ChEBI" id="CHEBI:58759"/>
        <dbReference type="EC" id="3.1.1.31"/>
    </reaction>
</comment>
<dbReference type="InterPro" id="IPR037171">
    <property type="entry name" value="NagB/RpiA_transferase-like"/>
</dbReference>
<dbReference type="NCBIfam" id="TIGR01198">
    <property type="entry name" value="pgl"/>
    <property type="match status" value="1"/>
</dbReference>
<dbReference type="RefSeq" id="WP_153759429.1">
    <property type="nucleotide sequence ID" value="NZ_CP045851.1"/>
</dbReference>
<dbReference type="PANTHER" id="PTHR11054:SF0">
    <property type="entry name" value="6-PHOSPHOGLUCONOLACTONASE"/>
    <property type="match status" value="1"/>
</dbReference>
<dbReference type="InterPro" id="IPR006148">
    <property type="entry name" value="Glc/Gal-6P_isomerase"/>
</dbReference>
<dbReference type="AlphaFoldDB" id="A0A5Q2RL72"/>
<dbReference type="Pfam" id="PF01182">
    <property type="entry name" value="Glucosamine_iso"/>
    <property type="match status" value="1"/>
</dbReference>
<dbReference type="SUPFAM" id="SSF100950">
    <property type="entry name" value="NagB/RpiA/CoA transferase-like"/>
    <property type="match status" value="1"/>
</dbReference>
<accession>A0A5Q2RL72</accession>
<dbReference type="GO" id="GO:0017057">
    <property type="term" value="F:6-phosphogluconolactonase activity"/>
    <property type="evidence" value="ECO:0007669"/>
    <property type="project" value="UniProtKB-UniRule"/>
</dbReference>
<comment type="function">
    <text evidence="2 7">Hydrolysis of 6-phosphogluconolactone to 6-phosphogluconate.</text>
</comment>
<dbReference type="EC" id="3.1.1.31" evidence="5 7"/>
<keyword evidence="7 9" id="KW-0378">Hydrolase</keyword>
<dbReference type="Gene3D" id="3.40.50.1360">
    <property type="match status" value="1"/>
</dbReference>
<reference evidence="9 10" key="1">
    <citation type="submission" date="2019-11" db="EMBL/GenBank/DDBJ databases">
        <authorList>
            <person name="He Y."/>
        </authorList>
    </citation>
    <scope>NUCLEOTIDE SEQUENCE [LARGE SCALE GENOMIC DNA]</scope>
    <source>
        <strain evidence="9 10">SCSIO 58843</strain>
    </source>
</reference>
<name>A0A5Q2RL72_9ACTN</name>
<evidence type="ECO:0000256" key="5">
    <source>
        <dbReference type="ARBA" id="ARBA00013198"/>
    </source>
</evidence>
<feature type="domain" description="Glucosamine/galactosamine-6-phosphate isomerase" evidence="8">
    <location>
        <begin position="9"/>
        <end position="212"/>
    </location>
</feature>
<organism evidence="9 10">
    <name type="scientific">Actinomarinicola tropica</name>
    <dbReference type="NCBI Taxonomy" id="2789776"/>
    <lineage>
        <taxon>Bacteria</taxon>
        <taxon>Bacillati</taxon>
        <taxon>Actinomycetota</taxon>
        <taxon>Acidimicrobiia</taxon>
        <taxon>Acidimicrobiales</taxon>
        <taxon>Iamiaceae</taxon>
        <taxon>Actinomarinicola</taxon>
    </lineage>
</organism>
<keyword evidence="10" id="KW-1185">Reference proteome</keyword>
<dbReference type="InterPro" id="IPR005900">
    <property type="entry name" value="6-phosphogluconolactonase_DevB"/>
</dbReference>
<evidence type="ECO:0000256" key="6">
    <source>
        <dbReference type="ARBA" id="ARBA00020337"/>
    </source>
</evidence>
<evidence type="ECO:0000256" key="1">
    <source>
        <dbReference type="ARBA" id="ARBA00000832"/>
    </source>
</evidence>
<sequence length="224" mass="24382">MNGELVVVDDVADAFAERVIEAFRARPNDDFSIALSGGETARDCYERLATASVDAIDWWKVAVYWGDERAVPLDHEESNYRLAREALLERIGGAHIVYPMECDQGADPYQLRIGELEALDLVHLGLGPDAHTASLFPGSPALDADPGRFVVMNHDPLGNNPYERMTFTFSGIAKARLVLVTVSGEEKREALARVVAGEDVPAARIDAPQVVWLVDRAAAGDLAP</sequence>
<protein>
    <recommendedName>
        <fullName evidence="6 7">6-phosphogluconolactonase</fullName>
        <shortName evidence="7">6PGL</shortName>
        <ecNumber evidence="5 7">3.1.1.31</ecNumber>
    </recommendedName>
</protein>
<evidence type="ECO:0000256" key="2">
    <source>
        <dbReference type="ARBA" id="ARBA00002681"/>
    </source>
</evidence>
<dbReference type="GO" id="GO:0006098">
    <property type="term" value="P:pentose-phosphate shunt"/>
    <property type="evidence" value="ECO:0007669"/>
    <property type="project" value="UniProtKB-UniPathway"/>
</dbReference>
<dbReference type="InterPro" id="IPR039104">
    <property type="entry name" value="6PGL"/>
</dbReference>
<dbReference type="UniPathway" id="UPA00115">
    <property type="reaction ID" value="UER00409"/>
</dbReference>
<evidence type="ECO:0000256" key="7">
    <source>
        <dbReference type="RuleBase" id="RU365095"/>
    </source>
</evidence>
<evidence type="ECO:0000259" key="8">
    <source>
        <dbReference type="Pfam" id="PF01182"/>
    </source>
</evidence>
<dbReference type="CDD" id="cd01400">
    <property type="entry name" value="6PGL"/>
    <property type="match status" value="1"/>
</dbReference>
<evidence type="ECO:0000256" key="3">
    <source>
        <dbReference type="ARBA" id="ARBA00004961"/>
    </source>
</evidence>
<dbReference type="EMBL" id="CP045851">
    <property type="protein sequence ID" value="QGG95321.1"/>
    <property type="molecule type" value="Genomic_DNA"/>
</dbReference>
<dbReference type="PANTHER" id="PTHR11054">
    <property type="entry name" value="6-PHOSPHOGLUCONOLACTONASE"/>
    <property type="match status" value="1"/>
</dbReference>
<evidence type="ECO:0000256" key="4">
    <source>
        <dbReference type="ARBA" id="ARBA00010662"/>
    </source>
</evidence>
<proteinExistence type="inferred from homology"/>
<comment type="similarity">
    <text evidence="4 7">Belongs to the glucosamine/galactosamine-6-phosphate isomerase family. 6-phosphogluconolactonase subfamily.</text>
</comment>
<dbReference type="KEGG" id="atq:GH723_09550"/>
<dbReference type="Proteomes" id="UP000334019">
    <property type="component" value="Chromosome"/>
</dbReference>
<evidence type="ECO:0000313" key="9">
    <source>
        <dbReference type="EMBL" id="QGG95321.1"/>
    </source>
</evidence>
<comment type="pathway">
    <text evidence="3 7">Carbohydrate degradation; pentose phosphate pathway; D-ribulose 5-phosphate from D-glucose 6-phosphate (oxidative stage): step 2/3.</text>
</comment>